<dbReference type="NCBIfam" id="TIGR00277">
    <property type="entry name" value="HDIG"/>
    <property type="match status" value="1"/>
</dbReference>
<protein>
    <recommendedName>
        <fullName evidence="1">bis(5'-nucleosyl)-tetraphosphatase (symmetrical)</fullName>
        <ecNumber evidence="1">3.6.1.41</ecNumber>
    </recommendedName>
</protein>
<dbReference type="NCBIfam" id="TIGR00488">
    <property type="entry name" value="bis(5'-nucleosyl)-tetraphosphatase (symmetrical) YqeK"/>
    <property type="match status" value="1"/>
</dbReference>
<dbReference type="Proteomes" id="UP000682134">
    <property type="component" value="Unassembled WGS sequence"/>
</dbReference>
<dbReference type="EC" id="3.6.1.41" evidence="1"/>
<dbReference type="InterPro" id="IPR006675">
    <property type="entry name" value="HDIG_dom"/>
</dbReference>
<dbReference type="RefSeq" id="WP_209401458.1">
    <property type="nucleotide sequence ID" value="NZ_JAGIYQ010000001.1"/>
</dbReference>
<proteinExistence type="predicted"/>
<dbReference type="SUPFAM" id="SSF109604">
    <property type="entry name" value="HD-domain/PDEase-like"/>
    <property type="match status" value="1"/>
</dbReference>
<feature type="domain" description="HD" evidence="7">
    <location>
        <begin position="18"/>
        <end position="132"/>
    </location>
</feature>
<accession>A0A940SJ15</accession>
<dbReference type="Gene3D" id="1.10.3210.10">
    <property type="entry name" value="Hypothetical protein af1432"/>
    <property type="match status" value="1"/>
</dbReference>
<name>A0A940SJ15_9BACI</name>
<evidence type="ECO:0000256" key="5">
    <source>
        <dbReference type="ARBA" id="ARBA00023004"/>
    </source>
</evidence>
<dbReference type="EMBL" id="JAGIYQ010000001">
    <property type="protein sequence ID" value="MBP0723753.1"/>
    <property type="molecule type" value="Genomic_DNA"/>
</dbReference>
<dbReference type="PANTHER" id="PTHR35795">
    <property type="entry name" value="SLR1885 PROTEIN"/>
    <property type="match status" value="1"/>
</dbReference>
<keyword evidence="5" id="KW-0408">Iron</keyword>
<dbReference type="Pfam" id="PF01966">
    <property type="entry name" value="HD"/>
    <property type="match status" value="1"/>
</dbReference>
<dbReference type="PROSITE" id="PS51831">
    <property type="entry name" value="HD"/>
    <property type="match status" value="1"/>
</dbReference>
<evidence type="ECO:0000256" key="4">
    <source>
        <dbReference type="ARBA" id="ARBA00022801"/>
    </source>
</evidence>
<comment type="catalytic activity">
    <reaction evidence="6">
        <text>P(1),P(4)-bis(5'-adenosyl) tetraphosphate + H2O = 2 ADP + 2 H(+)</text>
        <dbReference type="Rhea" id="RHEA:24252"/>
        <dbReference type="ChEBI" id="CHEBI:15377"/>
        <dbReference type="ChEBI" id="CHEBI:15378"/>
        <dbReference type="ChEBI" id="CHEBI:58141"/>
        <dbReference type="ChEBI" id="CHEBI:456216"/>
        <dbReference type="EC" id="3.6.1.41"/>
    </reaction>
</comment>
<dbReference type="PANTHER" id="PTHR35795:SF1">
    <property type="entry name" value="BIS(5'-NUCLEOSYL)-TETRAPHOSPHATASE, SYMMETRICAL"/>
    <property type="match status" value="1"/>
</dbReference>
<gene>
    <name evidence="8" type="primary">yqeK</name>
    <name evidence="8" type="ORF">J5Y03_00985</name>
</gene>
<dbReference type="GO" id="GO:0008803">
    <property type="term" value="F:bis(5'-nucleosyl)-tetraphosphatase (symmetrical) activity"/>
    <property type="evidence" value="ECO:0007669"/>
    <property type="project" value="UniProtKB-EC"/>
</dbReference>
<evidence type="ECO:0000256" key="6">
    <source>
        <dbReference type="ARBA" id="ARBA00049417"/>
    </source>
</evidence>
<keyword evidence="9" id="KW-1185">Reference proteome</keyword>
<dbReference type="AlphaFoldDB" id="A0A940SJ15"/>
<evidence type="ECO:0000256" key="1">
    <source>
        <dbReference type="ARBA" id="ARBA00012506"/>
    </source>
</evidence>
<dbReference type="CDD" id="cd00077">
    <property type="entry name" value="HDc"/>
    <property type="match status" value="1"/>
</dbReference>
<dbReference type="InterPro" id="IPR051094">
    <property type="entry name" value="Diverse_Catalytic_Enzymes"/>
</dbReference>
<dbReference type="InterPro" id="IPR005249">
    <property type="entry name" value="YqeK"/>
</dbReference>
<dbReference type="InterPro" id="IPR006674">
    <property type="entry name" value="HD_domain"/>
</dbReference>
<evidence type="ECO:0000313" key="9">
    <source>
        <dbReference type="Proteomes" id="UP000682134"/>
    </source>
</evidence>
<dbReference type="GO" id="GO:0046872">
    <property type="term" value="F:metal ion binding"/>
    <property type="evidence" value="ECO:0007669"/>
    <property type="project" value="UniProtKB-KW"/>
</dbReference>
<reference evidence="8" key="1">
    <citation type="submission" date="2021-04" db="EMBL/GenBank/DDBJ databases">
        <title>Genome seq and assembly of Bacillus sp.</title>
        <authorList>
            <person name="Chhetri G."/>
        </authorList>
    </citation>
    <scope>NUCLEOTIDE SEQUENCE</scope>
    <source>
        <strain evidence="8">RG28</strain>
    </source>
</reference>
<keyword evidence="2" id="KW-0479">Metal-binding</keyword>
<evidence type="ECO:0000313" key="8">
    <source>
        <dbReference type="EMBL" id="MBP0723753.1"/>
    </source>
</evidence>
<comment type="caution">
    <text evidence="8">The sequence shown here is derived from an EMBL/GenBank/DDBJ whole genome shotgun (WGS) entry which is preliminary data.</text>
</comment>
<keyword evidence="4 8" id="KW-0378">Hydrolase</keyword>
<evidence type="ECO:0000256" key="3">
    <source>
        <dbReference type="ARBA" id="ARBA00022741"/>
    </source>
</evidence>
<keyword evidence="3" id="KW-0547">Nucleotide-binding</keyword>
<dbReference type="SMART" id="SM00471">
    <property type="entry name" value="HDc"/>
    <property type="match status" value="1"/>
</dbReference>
<evidence type="ECO:0000259" key="7">
    <source>
        <dbReference type="PROSITE" id="PS51831"/>
    </source>
</evidence>
<sequence length="188" mass="21380">MNREDALKAVQSKLTNQRYTHTIGVMETAIKLAKQYGADEKKAELAAIFHDVAKCMPIGELRDIMINEQLAPELLAYNKELWHASVGAFLTEKEFGIEDKEILQAITYHTSGHEKMTLLDKVIYVADYIEPNRSFPGVEEARKLAEEDLDQALLNALKNTITFLIQKEQTVYPLTVKTYNTIVKKQHA</sequence>
<dbReference type="GO" id="GO:0000166">
    <property type="term" value="F:nucleotide binding"/>
    <property type="evidence" value="ECO:0007669"/>
    <property type="project" value="UniProtKB-KW"/>
</dbReference>
<evidence type="ECO:0000256" key="2">
    <source>
        <dbReference type="ARBA" id="ARBA00022723"/>
    </source>
</evidence>
<dbReference type="InterPro" id="IPR003607">
    <property type="entry name" value="HD/PDEase_dom"/>
</dbReference>
<organism evidence="8 9">
    <name type="scientific">Gottfriedia endophytica</name>
    <dbReference type="NCBI Taxonomy" id="2820819"/>
    <lineage>
        <taxon>Bacteria</taxon>
        <taxon>Bacillati</taxon>
        <taxon>Bacillota</taxon>
        <taxon>Bacilli</taxon>
        <taxon>Bacillales</taxon>
        <taxon>Bacillaceae</taxon>
        <taxon>Gottfriedia</taxon>
    </lineage>
</organism>